<sequence>MRRIAVSLSAAALLAACATVVTSKLDAEFGPADPARFDKPAAPPPGESYAQHIQPILNQRCVVCHACYDAPCQLKATSWDGLARGASKHRVYDAARLLADAPSRLYVDAQLPSEWRSREFFAVLNERTPAPEANRSLSLLHRMLSLKQQHPWPAGDAKAQATLNLDPDAAASCPADIAEMDRYAQNKPLGGMPYGLPGLAPDEHARLTRWIEQGAPYEGPAPLPAALQQQVALWERFLNGDSAKERLFARYAYEHLFLAHLYFGAEADGRRQFFRLVRSSTPPGQPTRLVASARPVDDPGVARVYYRIEPEREAIVAKTHMPYRLDAARMARWRALFLAPDYRVDQLPGYDAGTAANPFATFAALPVGARYRFMLDEAEFTVMGFIKGPVCRGQAALNVIEDQFWVTFLAPSPAYDEAIAKLLQNATEVAALPTGSSNTGALLKWLQYGQKESSYRQTRSAHINAALNGRERLDLNLIWDGTGDGSVRNDNAGLTVFRHFDSASVVKGFVGPAPKTAWVIDYPLLERIHYLLVANYDVYGNVGHQLNSRLYMDYLRMEGEFNFIALLPKAGRIATRDHWYRGVDQNVREQVYGGPDTTLTVDSAVPYRSSDPRAELLELLRARLGPALAQGTDWRRHAPAPLQAALQPLAALQGEALQWLPEAAVLVVELPDGERRNFSLLRNTAHASVAHLLGEEKRLLPQEDTLTLTAGIVGSYPNAFYRARAAELPALVAAIAALRSEADYTSFARRWAVRRDDAQFWAFSDALLQRYGKEQPLEAGLLDYNRLENR</sequence>
<dbReference type="GO" id="GO:0016853">
    <property type="term" value="F:isomerase activity"/>
    <property type="evidence" value="ECO:0007669"/>
    <property type="project" value="UniProtKB-KW"/>
</dbReference>
<dbReference type="Pfam" id="PF06934">
    <property type="entry name" value="CTI"/>
    <property type="match status" value="1"/>
</dbReference>
<dbReference type="InterPro" id="IPR010706">
    <property type="entry name" value="Fatty_acid_cis-trans_isomerase"/>
</dbReference>
<dbReference type="EMBL" id="JAUHHC010000003">
    <property type="protein sequence ID" value="MDN3921350.1"/>
    <property type="molecule type" value="Genomic_DNA"/>
</dbReference>
<dbReference type="PROSITE" id="PS51257">
    <property type="entry name" value="PROKAR_LIPOPROTEIN"/>
    <property type="match status" value="1"/>
</dbReference>
<protein>
    <submittedName>
        <fullName evidence="2">Fatty acid cis/trans isomerase</fullName>
    </submittedName>
</protein>
<evidence type="ECO:0000313" key="3">
    <source>
        <dbReference type="Proteomes" id="UP001228044"/>
    </source>
</evidence>
<dbReference type="RefSeq" id="WP_290359649.1">
    <property type="nucleotide sequence ID" value="NZ_JAUHHC010000003.1"/>
</dbReference>
<comment type="caution">
    <text evidence="2">The sequence shown here is derived from an EMBL/GenBank/DDBJ whole genome shotgun (WGS) entry which is preliminary data.</text>
</comment>
<feature type="chain" id="PRO_5045841588" evidence="1">
    <location>
        <begin position="24"/>
        <end position="790"/>
    </location>
</feature>
<dbReference type="Proteomes" id="UP001228044">
    <property type="component" value="Unassembled WGS sequence"/>
</dbReference>
<reference evidence="2 3" key="1">
    <citation type="submission" date="2023-06" db="EMBL/GenBank/DDBJ databases">
        <title>Pelomonas sp. PFR6 16S ribosomal RNA gene Genome sequencing and assembly.</title>
        <authorList>
            <person name="Woo H."/>
        </authorList>
    </citation>
    <scope>NUCLEOTIDE SEQUENCE [LARGE SCALE GENOMIC DNA]</scope>
    <source>
        <strain evidence="2 3">PFR6</strain>
    </source>
</reference>
<accession>A0ABT8DSQ7</accession>
<organism evidence="2 3">
    <name type="scientific">Roseateles violae</name>
    <dbReference type="NCBI Taxonomy" id="3058042"/>
    <lineage>
        <taxon>Bacteria</taxon>
        <taxon>Pseudomonadati</taxon>
        <taxon>Pseudomonadota</taxon>
        <taxon>Betaproteobacteria</taxon>
        <taxon>Burkholderiales</taxon>
        <taxon>Sphaerotilaceae</taxon>
        <taxon>Roseateles</taxon>
    </lineage>
</organism>
<keyword evidence="3" id="KW-1185">Reference proteome</keyword>
<name>A0ABT8DSQ7_9BURK</name>
<proteinExistence type="predicted"/>
<keyword evidence="2" id="KW-0413">Isomerase</keyword>
<evidence type="ECO:0000313" key="2">
    <source>
        <dbReference type="EMBL" id="MDN3921350.1"/>
    </source>
</evidence>
<gene>
    <name evidence="2" type="ORF">QWJ38_13735</name>
</gene>
<keyword evidence="1" id="KW-0732">Signal</keyword>
<evidence type="ECO:0000256" key="1">
    <source>
        <dbReference type="SAM" id="SignalP"/>
    </source>
</evidence>
<feature type="signal peptide" evidence="1">
    <location>
        <begin position="1"/>
        <end position="23"/>
    </location>
</feature>